<dbReference type="EC" id="3.1.1.-" evidence="3"/>
<dbReference type="GeneID" id="41984046"/>
<proteinExistence type="inferred from homology"/>
<comment type="caution">
    <text evidence="5">The sequence shown here is derived from an EMBL/GenBank/DDBJ whole genome shotgun (WGS) entry which is preliminary data.</text>
</comment>
<dbReference type="Gene3D" id="3.40.50.1820">
    <property type="entry name" value="alpha/beta hydrolase"/>
    <property type="match status" value="1"/>
</dbReference>
<dbReference type="OrthoDB" id="408631at2759"/>
<dbReference type="AlphaFoldDB" id="A0A8H8U040"/>
<comment type="similarity">
    <text evidence="1 3">Belongs to the type-B carboxylesterase/lipase family.</text>
</comment>
<dbReference type="Pfam" id="PF00135">
    <property type="entry name" value="COesterase"/>
    <property type="match status" value="1"/>
</dbReference>
<feature type="signal peptide" evidence="3">
    <location>
        <begin position="1"/>
        <end position="25"/>
    </location>
</feature>
<dbReference type="InterPro" id="IPR050309">
    <property type="entry name" value="Type-B_Carboxylest/Lipase"/>
</dbReference>
<dbReference type="GO" id="GO:0016787">
    <property type="term" value="F:hydrolase activity"/>
    <property type="evidence" value="ECO:0007669"/>
    <property type="project" value="UniProtKB-KW"/>
</dbReference>
<dbReference type="InterPro" id="IPR002018">
    <property type="entry name" value="CarbesteraseB"/>
</dbReference>
<dbReference type="Proteomes" id="UP000431533">
    <property type="component" value="Unassembled WGS sequence"/>
</dbReference>
<gene>
    <name evidence="5" type="primary">patB_1</name>
    <name evidence="5" type="ORF">LHYA1_G003848</name>
</gene>
<dbReference type="PROSITE" id="PS00122">
    <property type="entry name" value="CARBOXYLESTERASE_B_1"/>
    <property type="match status" value="1"/>
</dbReference>
<sequence>MIKAMSRRAMLAHLMSLCFSTAASTTPSVNLGYEIHTATVNTTGDYYIFSNVPYAQQPVDDLRFKLPLSITGNSSTINDGSTTAICIQGAPIWTIQQSANLYNVSDEVIEALLWNEANQTEACLLLDVYVPSSTFNKTTTKTPVLVYIHGGGYAVGSKAVDPAGLIARSQLDNGEGMVIVAINYRLGMYGWLGGANDTIPNLGLHDQLMAMQWVHKYISLFGGDPDQVTVIGGSAGASSIVFHITSYGGKSTLPFKRAIPQSPAFQFNINSTAGYELTMTVASNITGTNISTVAELSALDAATLKSVNEKTILQGSWGNVVFGPAPDGDYVPKLPQVLLAEGAFNKDIELLIGHNSNESVSFVDPSISTDTEMFLSLEEQLPEASNATLAYILDTLYPAANYSTQFQRAVQIRSDVYFACTTRYLALAKGNETYSYLFAISPGYHADDTQYTFYDGDSSTLDSGYPVDVPMAYVLQDSIIGFTQAGDPNKAPVGLNGSFPLYGSDAQVLAITLDRLVTETDDLDNVRCAWWQQAMIDGLV</sequence>
<evidence type="ECO:0000313" key="6">
    <source>
        <dbReference type="Proteomes" id="UP000431533"/>
    </source>
</evidence>
<dbReference type="RefSeq" id="XP_031005768.1">
    <property type="nucleotide sequence ID" value="XM_031148816.1"/>
</dbReference>
<evidence type="ECO:0000256" key="1">
    <source>
        <dbReference type="ARBA" id="ARBA00005964"/>
    </source>
</evidence>
<dbReference type="InterPro" id="IPR019826">
    <property type="entry name" value="Carboxylesterase_B_AS"/>
</dbReference>
<dbReference type="InterPro" id="IPR029058">
    <property type="entry name" value="AB_hydrolase_fold"/>
</dbReference>
<dbReference type="PANTHER" id="PTHR11559">
    <property type="entry name" value="CARBOXYLESTERASE"/>
    <property type="match status" value="1"/>
</dbReference>
<dbReference type="SUPFAM" id="SSF53474">
    <property type="entry name" value="alpha/beta-Hydrolases"/>
    <property type="match status" value="1"/>
</dbReference>
<keyword evidence="2 3" id="KW-0378">Hydrolase</keyword>
<accession>A0A8H8U040</accession>
<keyword evidence="6" id="KW-1185">Reference proteome</keyword>
<reference evidence="5 6" key="1">
    <citation type="submission" date="2018-05" db="EMBL/GenBank/DDBJ databases">
        <title>Genome sequencing and assembly of the regulated plant pathogen Lachnellula willkommii and related sister species for the development of diagnostic species identification markers.</title>
        <authorList>
            <person name="Giroux E."/>
            <person name="Bilodeau G."/>
        </authorList>
    </citation>
    <scope>NUCLEOTIDE SEQUENCE [LARGE SCALE GENOMIC DNA]</scope>
    <source>
        <strain evidence="5 6">CBS 185.66</strain>
    </source>
</reference>
<evidence type="ECO:0000259" key="4">
    <source>
        <dbReference type="Pfam" id="PF00135"/>
    </source>
</evidence>
<protein>
    <recommendedName>
        <fullName evidence="3">Carboxylic ester hydrolase</fullName>
        <ecNumber evidence="3">3.1.1.-</ecNumber>
    </recommendedName>
</protein>
<evidence type="ECO:0000313" key="5">
    <source>
        <dbReference type="EMBL" id="TVY26980.1"/>
    </source>
</evidence>
<keyword evidence="3" id="KW-0732">Signal</keyword>
<feature type="chain" id="PRO_5034824396" description="Carboxylic ester hydrolase" evidence="3">
    <location>
        <begin position="26"/>
        <end position="540"/>
    </location>
</feature>
<evidence type="ECO:0000256" key="2">
    <source>
        <dbReference type="ARBA" id="ARBA00022801"/>
    </source>
</evidence>
<organism evidence="5 6">
    <name type="scientific">Lachnellula hyalina</name>
    <dbReference type="NCBI Taxonomy" id="1316788"/>
    <lineage>
        <taxon>Eukaryota</taxon>
        <taxon>Fungi</taxon>
        <taxon>Dikarya</taxon>
        <taxon>Ascomycota</taxon>
        <taxon>Pezizomycotina</taxon>
        <taxon>Leotiomycetes</taxon>
        <taxon>Helotiales</taxon>
        <taxon>Lachnaceae</taxon>
        <taxon>Lachnellula</taxon>
    </lineage>
</organism>
<dbReference type="EMBL" id="QGMH01000057">
    <property type="protein sequence ID" value="TVY26980.1"/>
    <property type="molecule type" value="Genomic_DNA"/>
</dbReference>
<name>A0A8H8U040_9HELO</name>
<evidence type="ECO:0000256" key="3">
    <source>
        <dbReference type="RuleBase" id="RU361235"/>
    </source>
</evidence>
<feature type="domain" description="Carboxylesterase type B" evidence="4">
    <location>
        <begin position="41"/>
        <end position="516"/>
    </location>
</feature>